<comment type="similarity">
    <text evidence="4 10">Belongs to the cyclophilin-type PPIase family. PPIL4 subfamily.</text>
</comment>
<dbReference type="Pfam" id="PF00160">
    <property type="entry name" value="Pro_isomerase"/>
    <property type="match status" value="1"/>
</dbReference>
<keyword evidence="6 10" id="KW-0697">Rotamase</keyword>
<feature type="compositionally biased region" description="Basic and acidic residues" evidence="11">
    <location>
        <begin position="351"/>
        <end position="361"/>
    </location>
</feature>
<feature type="domain" description="PPIase cyclophilin-type" evidence="12">
    <location>
        <begin position="6"/>
        <end position="185"/>
    </location>
</feature>
<dbReference type="InterPro" id="IPR035542">
    <property type="entry name" value="CRIP"/>
</dbReference>
<feature type="compositionally biased region" description="Acidic residues" evidence="11">
    <location>
        <begin position="218"/>
        <end position="227"/>
    </location>
</feature>
<dbReference type="InterPro" id="IPR029000">
    <property type="entry name" value="Cyclophilin-like_dom_sf"/>
</dbReference>
<dbReference type="CDD" id="cd12235">
    <property type="entry name" value="RRM_PPIL4"/>
    <property type="match status" value="1"/>
</dbReference>
<dbReference type="SUPFAM" id="SSF50891">
    <property type="entry name" value="Cyclophilin-like"/>
    <property type="match status" value="1"/>
</dbReference>
<dbReference type="SUPFAM" id="SSF54928">
    <property type="entry name" value="RNA-binding domain, RBD"/>
    <property type="match status" value="1"/>
</dbReference>
<accession>A0A5C3EA99</accession>
<dbReference type="InterPro" id="IPR035979">
    <property type="entry name" value="RBD_domain_sf"/>
</dbReference>
<keyword evidence="7 10" id="KW-0413">Isomerase</keyword>
<evidence type="ECO:0000256" key="3">
    <source>
        <dbReference type="ARBA" id="ARBA00004123"/>
    </source>
</evidence>
<evidence type="ECO:0000256" key="6">
    <source>
        <dbReference type="ARBA" id="ARBA00023110"/>
    </source>
</evidence>
<dbReference type="GO" id="GO:0005634">
    <property type="term" value="C:nucleus"/>
    <property type="evidence" value="ECO:0007669"/>
    <property type="project" value="UniProtKB-SubCell"/>
</dbReference>
<evidence type="ECO:0000259" key="13">
    <source>
        <dbReference type="PROSITE" id="PS50102"/>
    </source>
</evidence>
<dbReference type="PROSITE" id="PS50102">
    <property type="entry name" value="RRM"/>
    <property type="match status" value="1"/>
</dbReference>
<keyword evidence="15" id="KW-1185">Reference proteome</keyword>
<dbReference type="PANTHER" id="PTHR45843">
    <property type="entry name" value="PEPTIDYL-PROLYL CIS-TRANS ISOMERASE-LIKE 4"/>
    <property type="match status" value="1"/>
</dbReference>
<dbReference type="PRINTS" id="PR00153">
    <property type="entry name" value="CSAPPISMRASE"/>
</dbReference>
<dbReference type="EMBL" id="OOIN01000018">
    <property type="protein sequence ID" value="SPO27624.1"/>
    <property type="molecule type" value="Genomic_DNA"/>
</dbReference>
<dbReference type="AlphaFoldDB" id="A0A5C3EA99"/>
<organism evidence="14 15">
    <name type="scientific">Ustilago trichophora</name>
    <dbReference type="NCBI Taxonomy" id="86804"/>
    <lineage>
        <taxon>Eukaryota</taxon>
        <taxon>Fungi</taxon>
        <taxon>Dikarya</taxon>
        <taxon>Basidiomycota</taxon>
        <taxon>Ustilaginomycotina</taxon>
        <taxon>Ustilaginomycetes</taxon>
        <taxon>Ustilaginales</taxon>
        <taxon>Ustilaginaceae</taxon>
        <taxon>Ustilago</taxon>
    </lineage>
</organism>
<name>A0A5C3EA99_9BASI</name>
<feature type="region of interest" description="Disordered" evidence="11">
    <location>
        <begin position="351"/>
        <end position="559"/>
    </location>
</feature>
<dbReference type="Proteomes" id="UP000324022">
    <property type="component" value="Unassembled WGS sequence"/>
</dbReference>
<dbReference type="InterPro" id="IPR000504">
    <property type="entry name" value="RRM_dom"/>
</dbReference>
<dbReference type="PROSITE" id="PS50072">
    <property type="entry name" value="CSA_PPIASE_2"/>
    <property type="match status" value="1"/>
</dbReference>
<dbReference type="GO" id="GO:0003755">
    <property type="term" value="F:peptidyl-prolyl cis-trans isomerase activity"/>
    <property type="evidence" value="ECO:0007669"/>
    <property type="project" value="UniProtKB-UniRule"/>
</dbReference>
<proteinExistence type="inferred from homology"/>
<dbReference type="InterPro" id="IPR035538">
    <property type="entry name" value="Cyclophilin_PPIL4"/>
</dbReference>
<dbReference type="CDD" id="cd01921">
    <property type="entry name" value="cyclophilin_RRM"/>
    <property type="match status" value="1"/>
</dbReference>
<evidence type="ECO:0000256" key="7">
    <source>
        <dbReference type="ARBA" id="ARBA00023235"/>
    </source>
</evidence>
<feature type="compositionally biased region" description="Basic and acidic residues" evidence="11">
    <location>
        <begin position="428"/>
        <end position="550"/>
    </location>
</feature>
<feature type="compositionally biased region" description="Basic and acidic residues" evidence="11">
    <location>
        <begin position="371"/>
        <end position="421"/>
    </location>
</feature>
<evidence type="ECO:0000256" key="4">
    <source>
        <dbReference type="ARBA" id="ARBA00010739"/>
    </source>
</evidence>
<evidence type="ECO:0000259" key="12">
    <source>
        <dbReference type="PROSITE" id="PS50072"/>
    </source>
</evidence>
<dbReference type="GO" id="GO:0003723">
    <property type="term" value="F:RNA binding"/>
    <property type="evidence" value="ECO:0007669"/>
    <property type="project" value="UniProtKB-UniRule"/>
</dbReference>
<keyword evidence="5 9" id="KW-0694">RNA-binding</keyword>
<evidence type="ECO:0000256" key="8">
    <source>
        <dbReference type="ARBA" id="ARBA00023242"/>
    </source>
</evidence>
<evidence type="ECO:0000256" key="2">
    <source>
        <dbReference type="ARBA" id="ARBA00002388"/>
    </source>
</evidence>
<feature type="compositionally biased region" description="Basic and acidic residues" evidence="11">
    <location>
        <begin position="228"/>
        <end position="238"/>
    </location>
</feature>
<dbReference type="InterPro" id="IPR012677">
    <property type="entry name" value="Nucleotide-bd_a/b_plait_sf"/>
</dbReference>
<comment type="function">
    <text evidence="2 10">PPIases accelerate the folding of proteins. It catalyzes the cis-trans isomerization of proline imidic peptide bonds in oligopeptides.</text>
</comment>
<dbReference type="Gene3D" id="2.40.100.10">
    <property type="entry name" value="Cyclophilin-like"/>
    <property type="match status" value="1"/>
</dbReference>
<dbReference type="Gene3D" id="3.30.70.330">
    <property type="match status" value="1"/>
</dbReference>
<evidence type="ECO:0000256" key="5">
    <source>
        <dbReference type="ARBA" id="ARBA00022884"/>
    </source>
</evidence>
<dbReference type="SMART" id="SM00360">
    <property type="entry name" value="RRM"/>
    <property type="match status" value="1"/>
</dbReference>
<evidence type="ECO:0000256" key="1">
    <source>
        <dbReference type="ARBA" id="ARBA00000971"/>
    </source>
</evidence>
<evidence type="ECO:0000256" key="9">
    <source>
        <dbReference type="PROSITE-ProRule" id="PRU00176"/>
    </source>
</evidence>
<dbReference type="PANTHER" id="PTHR45843:SF1">
    <property type="entry name" value="PEPTIDYL-PROLYL CIS-TRANS ISOMERASE-LIKE 4"/>
    <property type="match status" value="1"/>
</dbReference>
<dbReference type="EC" id="5.2.1.8" evidence="10"/>
<dbReference type="Pfam" id="PF00076">
    <property type="entry name" value="RRM_1"/>
    <property type="match status" value="1"/>
</dbReference>
<dbReference type="OrthoDB" id="2083at2759"/>
<evidence type="ECO:0000256" key="10">
    <source>
        <dbReference type="RuleBase" id="RU365081"/>
    </source>
</evidence>
<dbReference type="InterPro" id="IPR002130">
    <property type="entry name" value="Cyclophilin-type_PPIase_dom"/>
</dbReference>
<feature type="domain" description="RRM" evidence="13">
    <location>
        <begin position="263"/>
        <end position="341"/>
    </location>
</feature>
<comment type="subcellular location">
    <subcellularLocation>
        <location evidence="3 10">Nucleus</location>
    </subcellularLocation>
</comment>
<evidence type="ECO:0000313" key="15">
    <source>
        <dbReference type="Proteomes" id="UP000324022"/>
    </source>
</evidence>
<keyword evidence="8 10" id="KW-0539">Nucleus</keyword>
<gene>
    <name evidence="14" type="ORF">UTRI_04340_B</name>
</gene>
<comment type="catalytic activity">
    <reaction evidence="1 10">
        <text>[protein]-peptidylproline (omega=180) = [protein]-peptidylproline (omega=0)</text>
        <dbReference type="Rhea" id="RHEA:16237"/>
        <dbReference type="Rhea" id="RHEA-COMP:10747"/>
        <dbReference type="Rhea" id="RHEA-COMP:10748"/>
        <dbReference type="ChEBI" id="CHEBI:83833"/>
        <dbReference type="ChEBI" id="CHEBI:83834"/>
        <dbReference type="EC" id="5.2.1.8"/>
    </reaction>
</comment>
<reference evidence="14 15" key="1">
    <citation type="submission" date="2018-03" db="EMBL/GenBank/DDBJ databases">
        <authorList>
            <person name="Guldener U."/>
        </authorList>
    </citation>
    <scope>NUCLEOTIDE SEQUENCE [LARGE SCALE GENOMIC DNA]</scope>
    <source>
        <strain evidence="14 15">NBRC100155</strain>
    </source>
</reference>
<evidence type="ECO:0000256" key="11">
    <source>
        <dbReference type="SAM" id="MobiDB-lite"/>
    </source>
</evidence>
<protein>
    <recommendedName>
        <fullName evidence="10">Peptidyl-prolyl cis-trans isomerase</fullName>
        <shortName evidence="10">PPIase</shortName>
        <ecNumber evidence="10">5.2.1.8</ecNumber>
    </recommendedName>
</protein>
<feature type="region of interest" description="Disordered" evidence="11">
    <location>
        <begin position="218"/>
        <end position="238"/>
    </location>
</feature>
<evidence type="ECO:0000313" key="14">
    <source>
        <dbReference type="EMBL" id="SPO27624.1"/>
    </source>
</evidence>
<sequence length="559" mass="64242">MSVLLETSLGDIVIDLHTELAPRSCINFLKLCSQHYYKLSAFFSVERDFLAQTGDPTNTGKGGTSIWSQLPSTSRDRLEDTFFHPETQGDQLKHTKKGTVSFACSRKHAKGSGDEEGGNSGALVAGSQFFITLKDEIDYLDGKHAPFGIVVEGQEPGGTLDKINEAFTDGQKRPLKDIRIRHVVVLEDPFPDPDGFVPPSRSPSPTPSQVRALRLADDEDLADDDRDEAEKEESRRNADTNAAALTLEMVGDLPFAEIRPPENILFVCKLNPVTRSDDLELIFSRFGKILSCEVIKDRKTGDSLQYAFIEFDKKDDAERAYFKMQNVLVDDRRIWVDFSQSVSRLHGDWVKKRNGGREAPKGHYKWGVSRGTREDGVNGKGRTDSYRPREDRYQNGGHGGDRDGRDDRRQGDRRSGRDSRDGGSSARYGDRGQRDRDRGDDRERAHKRSRREEEEEARRRRDGTYSSRRDGERSSRHQERDSKHSSGRVRTDDETRERRHDEDRDRQSHRDSTSRRHESSRPDRDDRRGHDRDRDRDHRKEGDRRRDDDRHRHRDGSRR</sequence>